<dbReference type="GO" id="GO:0005886">
    <property type="term" value="C:plasma membrane"/>
    <property type="evidence" value="ECO:0007669"/>
    <property type="project" value="TreeGrafter"/>
</dbReference>
<dbReference type="InterPro" id="IPR036259">
    <property type="entry name" value="MFS_trans_sf"/>
</dbReference>
<dbReference type="PANTHER" id="PTHR11328">
    <property type="entry name" value="MAJOR FACILITATOR SUPERFAMILY DOMAIN-CONTAINING PROTEIN"/>
    <property type="match status" value="1"/>
</dbReference>
<dbReference type="GO" id="GO:0006814">
    <property type="term" value="P:sodium ion transport"/>
    <property type="evidence" value="ECO:0007669"/>
    <property type="project" value="InterPro"/>
</dbReference>
<evidence type="ECO:0000256" key="2">
    <source>
        <dbReference type="SAM" id="Phobius"/>
    </source>
</evidence>
<dbReference type="CDD" id="cd17332">
    <property type="entry name" value="MFS_MelB_like"/>
    <property type="match status" value="1"/>
</dbReference>
<dbReference type="Gene3D" id="1.20.1250.20">
    <property type="entry name" value="MFS general substrate transporter like domains"/>
    <property type="match status" value="1"/>
</dbReference>
<feature type="transmembrane region" description="Helical" evidence="2">
    <location>
        <begin position="78"/>
        <end position="96"/>
    </location>
</feature>
<feature type="transmembrane region" description="Helical" evidence="2">
    <location>
        <begin position="318"/>
        <end position="339"/>
    </location>
</feature>
<dbReference type="InterPro" id="IPR039672">
    <property type="entry name" value="MFS_2"/>
</dbReference>
<dbReference type="OrthoDB" id="181905at2"/>
<proteinExistence type="inferred from homology"/>
<feature type="transmembrane region" description="Helical" evidence="2">
    <location>
        <begin position="360"/>
        <end position="387"/>
    </location>
</feature>
<dbReference type="GO" id="GO:0015293">
    <property type="term" value="F:symporter activity"/>
    <property type="evidence" value="ECO:0007669"/>
    <property type="project" value="InterPro"/>
</dbReference>
<dbReference type="RefSeq" id="WP_061493814.1">
    <property type="nucleotide sequence ID" value="NZ_CP115659.1"/>
</dbReference>
<feature type="transmembrane region" description="Helical" evidence="2">
    <location>
        <begin position="45"/>
        <end position="66"/>
    </location>
</feature>
<accession>A0A1C3ZAE9</accession>
<dbReference type="Proteomes" id="UP000198975">
    <property type="component" value="Unassembled WGS sequence"/>
</dbReference>
<feature type="transmembrane region" description="Helical" evidence="2">
    <location>
        <begin position="263"/>
        <end position="285"/>
    </location>
</feature>
<feature type="transmembrane region" description="Helical" evidence="2">
    <location>
        <begin position="399"/>
        <end position="422"/>
    </location>
</feature>
<feature type="transmembrane region" description="Helical" evidence="2">
    <location>
        <begin position="292"/>
        <end position="312"/>
    </location>
</feature>
<dbReference type="InterPro" id="IPR001927">
    <property type="entry name" value="Na/Gal_symport"/>
</dbReference>
<dbReference type="SUPFAM" id="SSF103473">
    <property type="entry name" value="MFS general substrate transporter"/>
    <property type="match status" value="1"/>
</dbReference>
<protein>
    <submittedName>
        <fullName evidence="3">Glycoside/pentoside/hexuronide:cation symporter, GPH family</fullName>
    </submittedName>
</protein>
<dbReference type="GO" id="GO:0008643">
    <property type="term" value="P:carbohydrate transport"/>
    <property type="evidence" value="ECO:0007669"/>
    <property type="project" value="InterPro"/>
</dbReference>
<sequence>MKLTIQEKIGFGAGDMAISIVMMSMQLIVAYFYTDIFQLKAADVGLLLLAVRILDAIIDPMIGIITDKTQSRWGRYRPYLLIFAIPFGITILLMFITPDFSYLGKLIWAYATYILLTLAYTFIAIPYISVIGVITDDSRERLSANTYRFVMTKIGMFLVSIIVPVAAVKLGQGNLANGYQIAMGAMGALGALLCLYCFFTIKERIIHTPSRIPFFQQLRSLLKNDQWMILGVVILVIMLGGSVRSAVAAYYAKYYLNGGDALIPWFLTTGVIASVLSMFGANFAAKRMNKLTMFRLSQIATFVFSVIMFMAVGRDAVILAFIFYFIITFLADMQLPVYWASIAEAVDYGEVKNKERVSGLAFGGILFFQKLGMGVAGGLVGYILSYASYTPGETQPDSSLAAISLMMTIIPGVFHLVVALLMRKFIIDDDYYQTIREQLVKE</sequence>
<name>A0A1C3ZAE9_9ENTR</name>
<keyword evidence="4" id="KW-1185">Reference proteome</keyword>
<organism evidence="3 4">
    <name type="scientific">Kosakonia oryzendophytica</name>
    <dbReference type="NCBI Taxonomy" id="1005665"/>
    <lineage>
        <taxon>Bacteria</taxon>
        <taxon>Pseudomonadati</taxon>
        <taxon>Pseudomonadota</taxon>
        <taxon>Gammaproteobacteria</taxon>
        <taxon>Enterobacterales</taxon>
        <taxon>Enterobacteriaceae</taxon>
        <taxon>Kosakonia</taxon>
    </lineage>
</organism>
<keyword evidence="2" id="KW-0472">Membrane</keyword>
<dbReference type="AlphaFoldDB" id="A0A1C3ZAE9"/>
<keyword evidence="2" id="KW-1133">Transmembrane helix</keyword>
<evidence type="ECO:0000256" key="1">
    <source>
        <dbReference type="ARBA" id="ARBA00009617"/>
    </source>
</evidence>
<reference evidence="4" key="1">
    <citation type="submission" date="2016-08" db="EMBL/GenBank/DDBJ databases">
        <authorList>
            <person name="Varghese N."/>
            <person name="Submissions Spin"/>
        </authorList>
    </citation>
    <scope>NUCLEOTIDE SEQUENCE [LARGE SCALE GENOMIC DNA]</scope>
    <source>
        <strain evidence="4">REICA_082</strain>
    </source>
</reference>
<dbReference type="PANTHER" id="PTHR11328:SF24">
    <property type="entry name" value="MAJOR FACILITATOR SUPERFAMILY (MFS) PROFILE DOMAIN-CONTAINING PROTEIN"/>
    <property type="match status" value="1"/>
</dbReference>
<feature type="transmembrane region" description="Helical" evidence="2">
    <location>
        <begin position="12"/>
        <end position="33"/>
    </location>
</feature>
<comment type="similarity">
    <text evidence="1">Belongs to the sodium:galactoside symporter (TC 2.A.2) family.</text>
</comment>
<feature type="transmembrane region" description="Helical" evidence="2">
    <location>
        <begin position="146"/>
        <end position="167"/>
    </location>
</feature>
<feature type="transmembrane region" description="Helical" evidence="2">
    <location>
        <begin position="108"/>
        <end position="134"/>
    </location>
</feature>
<dbReference type="Pfam" id="PF13347">
    <property type="entry name" value="MFS_2"/>
    <property type="match status" value="1"/>
</dbReference>
<dbReference type="EMBL" id="FMAY01000001">
    <property type="protein sequence ID" value="SCB79325.1"/>
    <property type="molecule type" value="Genomic_DNA"/>
</dbReference>
<evidence type="ECO:0000313" key="3">
    <source>
        <dbReference type="EMBL" id="SCB79325.1"/>
    </source>
</evidence>
<gene>
    <name evidence="3" type="ORF">GA0061071_101482</name>
</gene>
<feature type="transmembrane region" description="Helical" evidence="2">
    <location>
        <begin position="227"/>
        <end position="251"/>
    </location>
</feature>
<feature type="transmembrane region" description="Helical" evidence="2">
    <location>
        <begin position="179"/>
        <end position="201"/>
    </location>
</feature>
<keyword evidence="2" id="KW-0812">Transmembrane</keyword>
<evidence type="ECO:0000313" key="4">
    <source>
        <dbReference type="Proteomes" id="UP000198975"/>
    </source>
</evidence>
<dbReference type="NCBIfam" id="TIGR00792">
    <property type="entry name" value="gph"/>
    <property type="match status" value="1"/>
</dbReference>